<proteinExistence type="predicted"/>
<evidence type="ECO:0000259" key="1">
    <source>
        <dbReference type="Pfam" id="PF03070"/>
    </source>
</evidence>
<dbReference type="OrthoDB" id="37730at2759"/>
<protein>
    <recommendedName>
        <fullName evidence="1">Thiaminase-2/PQQC domain-containing protein</fullName>
    </recommendedName>
</protein>
<sequence>MASQDMTSKPTAAPVASAGPKSFAHTMLERYSDEVRLATEHPFLAAAGRRELTREKLSEWLTQDRFYALHGYPKFVASLIAALPLASPTHQTKAQETLALLAYALTNIARETEFFDSLPPRFLVDLEADPSPEERDVRFKTNLGPLQGKMMRPTTRAYVDLLISTGAEAGRIGGGMEEGIVLLWAMEKLYLTAWRYAASLSPIPSSSRNPSDPRTSAALDELVENWTNEEFGEFVRECEHEVDKLELQEGSDEWDRAEEIFKYVLYLEQRFWPDL</sequence>
<name>A0A2S5B119_9BASI</name>
<dbReference type="Proteomes" id="UP000237144">
    <property type="component" value="Unassembled WGS sequence"/>
</dbReference>
<evidence type="ECO:0000313" key="3">
    <source>
        <dbReference type="Proteomes" id="UP000237144"/>
    </source>
</evidence>
<evidence type="ECO:0000313" key="2">
    <source>
        <dbReference type="EMBL" id="POY70478.1"/>
    </source>
</evidence>
<dbReference type="PANTHER" id="PTHR41813">
    <property type="entry name" value="REGULATOR PAB1642, PUTATIVE (AFU_ORTHOLOGUE AFUA_3G11955)-RELATED"/>
    <property type="match status" value="1"/>
</dbReference>
<dbReference type="PANTHER" id="PTHR41813:SF2">
    <property type="entry name" value="REGULATOR PAB1642, PUTATIVE (AFU_ORTHOLOGUE AFUA_3G11955)-RELATED"/>
    <property type="match status" value="1"/>
</dbReference>
<dbReference type="GO" id="GO:0006772">
    <property type="term" value="P:thiamine metabolic process"/>
    <property type="evidence" value="ECO:0007669"/>
    <property type="project" value="UniProtKB-ARBA"/>
</dbReference>
<reference evidence="2 3" key="1">
    <citation type="journal article" date="2018" name="Front. Microbiol.">
        <title>Prospects for Fungal Bioremediation of Acidic Radioactive Waste Sites: Characterization and Genome Sequence of Rhodotorula taiwanensis MD1149.</title>
        <authorList>
            <person name="Tkavc R."/>
            <person name="Matrosova V.Y."/>
            <person name="Grichenko O.E."/>
            <person name="Gostincar C."/>
            <person name="Volpe R.P."/>
            <person name="Klimenkova P."/>
            <person name="Gaidamakova E.K."/>
            <person name="Zhou C.E."/>
            <person name="Stewart B.J."/>
            <person name="Lyman M.G."/>
            <person name="Malfatti S.A."/>
            <person name="Rubinfeld B."/>
            <person name="Courtot M."/>
            <person name="Singh J."/>
            <person name="Dalgard C.L."/>
            <person name="Hamilton T."/>
            <person name="Frey K.G."/>
            <person name="Gunde-Cimerman N."/>
            <person name="Dugan L."/>
            <person name="Daly M.J."/>
        </authorList>
    </citation>
    <scope>NUCLEOTIDE SEQUENCE [LARGE SCALE GENOMIC DNA]</scope>
    <source>
        <strain evidence="2 3">MD1149</strain>
    </source>
</reference>
<dbReference type="AlphaFoldDB" id="A0A2S5B119"/>
<dbReference type="CDD" id="cd19357">
    <property type="entry name" value="TenA_E_At3g16990-like"/>
    <property type="match status" value="1"/>
</dbReference>
<organism evidence="2 3">
    <name type="scientific">Rhodotorula taiwanensis</name>
    <dbReference type="NCBI Taxonomy" id="741276"/>
    <lineage>
        <taxon>Eukaryota</taxon>
        <taxon>Fungi</taxon>
        <taxon>Dikarya</taxon>
        <taxon>Basidiomycota</taxon>
        <taxon>Pucciniomycotina</taxon>
        <taxon>Microbotryomycetes</taxon>
        <taxon>Sporidiobolales</taxon>
        <taxon>Sporidiobolaceae</taxon>
        <taxon>Rhodotorula</taxon>
    </lineage>
</organism>
<dbReference type="EMBL" id="PJQD01000116">
    <property type="protein sequence ID" value="POY70478.1"/>
    <property type="molecule type" value="Genomic_DNA"/>
</dbReference>
<dbReference type="Gene3D" id="1.20.910.10">
    <property type="entry name" value="Heme oxygenase-like"/>
    <property type="match status" value="1"/>
</dbReference>
<keyword evidence="3" id="KW-1185">Reference proteome</keyword>
<comment type="caution">
    <text evidence="2">The sequence shown here is derived from an EMBL/GenBank/DDBJ whole genome shotgun (WGS) entry which is preliminary data.</text>
</comment>
<dbReference type="Pfam" id="PF03070">
    <property type="entry name" value="TENA_THI-4"/>
    <property type="match status" value="1"/>
</dbReference>
<accession>A0A2S5B119</accession>
<dbReference type="InterPro" id="IPR004305">
    <property type="entry name" value="Thiaminase-2/PQQC"/>
</dbReference>
<dbReference type="InterPro" id="IPR053261">
    <property type="entry name" value="Polyketide-peptide_reg"/>
</dbReference>
<feature type="domain" description="Thiaminase-2/PQQC" evidence="1">
    <location>
        <begin position="152"/>
        <end position="273"/>
    </location>
</feature>
<dbReference type="STRING" id="741276.A0A2S5B119"/>
<dbReference type="SUPFAM" id="SSF48613">
    <property type="entry name" value="Heme oxygenase-like"/>
    <property type="match status" value="1"/>
</dbReference>
<dbReference type="InterPro" id="IPR016084">
    <property type="entry name" value="Haem_Oase-like_multi-hlx"/>
</dbReference>
<gene>
    <name evidence="2" type="ORF">BMF94_6546</name>
</gene>